<dbReference type="OrthoDB" id="9788916at2"/>
<dbReference type="InterPro" id="IPR000182">
    <property type="entry name" value="GNAT_dom"/>
</dbReference>
<dbReference type="HOGENOM" id="CLU_013985_3_1_10"/>
<name>A3I155_9BACT</name>
<dbReference type="Gene3D" id="3.40.630.30">
    <property type="match status" value="1"/>
</dbReference>
<dbReference type="Pfam" id="PF13302">
    <property type="entry name" value="Acetyltransf_3"/>
    <property type="match status" value="1"/>
</dbReference>
<accession>A3I155</accession>
<dbReference type="eggNOG" id="COG1670">
    <property type="taxonomic scope" value="Bacteria"/>
</dbReference>
<dbReference type="InterPro" id="IPR016181">
    <property type="entry name" value="Acyl_CoA_acyltransferase"/>
</dbReference>
<dbReference type="EMBL" id="CM001023">
    <property type="protein sequence ID" value="EAZ80201.2"/>
    <property type="molecule type" value="Genomic_DNA"/>
</dbReference>
<dbReference type="InterPro" id="IPR051531">
    <property type="entry name" value="N-acetyltransferase"/>
</dbReference>
<dbReference type="Proteomes" id="UP000003919">
    <property type="component" value="Chromosome"/>
</dbReference>
<evidence type="ECO:0000259" key="1">
    <source>
        <dbReference type="PROSITE" id="PS51186"/>
    </source>
</evidence>
<dbReference type="PANTHER" id="PTHR43792">
    <property type="entry name" value="GNAT FAMILY, PUTATIVE (AFU_ORTHOLOGUE AFUA_3G00765)-RELATED-RELATED"/>
    <property type="match status" value="1"/>
</dbReference>
<keyword evidence="3" id="KW-1185">Reference proteome</keyword>
<feature type="domain" description="N-acetyltransferase" evidence="1">
    <location>
        <begin position="13"/>
        <end position="169"/>
    </location>
</feature>
<dbReference type="EMBL" id="AAXU02000001">
    <property type="protein sequence ID" value="EAZ80201.2"/>
    <property type="molecule type" value="Genomic_DNA"/>
</dbReference>
<comment type="caution">
    <text evidence="2">The sequence shown here is derived from an EMBL/GenBank/DDBJ whole genome shotgun (WGS) entry which is preliminary data.</text>
</comment>
<reference evidence="2 3" key="1">
    <citation type="journal article" date="2011" name="J. Bacteriol.">
        <title>Complete genome sequence of Algoriphagus sp. PR1, bacterial prey of a colony-forming choanoflagellate.</title>
        <authorList>
            <person name="Alegado R.A."/>
            <person name="Ferriera S."/>
            <person name="Nusbaum C."/>
            <person name="Young S.K."/>
            <person name="Zeng Q."/>
            <person name="Imamovic A."/>
            <person name="Fairclough S.R."/>
            <person name="King N."/>
        </authorList>
    </citation>
    <scope>NUCLEOTIDE SEQUENCE [LARGE SCALE GENOMIC DNA]</scope>
    <source>
        <strain evidence="2 3">PR1</strain>
    </source>
</reference>
<dbReference type="GO" id="GO:0016747">
    <property type="term" value="F:acyltransferase activity, transferring groups other than amino-acyl groups"/>
    <property type="evidence" value="ECO:0007669"/>
    <property type="project" value="InterPro"/>
</dbReference>
<gene>
    <name evidence="2" type="ORF">ALPR1_16269</name>
</gene>
<dbReference type="PROSITE" id="PS51186">
    <property type="entry name" value="GNAT"/>
    <property type="match status" value="1"/>
</dbReference>
<evidence type="ECO:0000313" key="3">
    <source>
        <dbReference type="Proteomes" id="UP000003919"/>
    </source>
</evidence>
<dbReference type="AlphaFoldDB" id="A3I155"/>
<sequence>MKTTQHLFTSSRLGFRLWQDSDLDVFSAMNSDPETMKYFEKPLSKDESKAMMERMNNMYKEKGYCYFAVDLMKTGELIGMIGLGWKTFKAEFTPCVDIGWRIRKTYWNYGYSTEGAKRCLEYAKELGIKEVLSLASSDNKASIRVMQKIGMEYWLDFDHPDLKKSKHLNPCSLYQIILGNTIEINLPSVGEI</sequence>
<dbReference type="RefSeq" id="WP_008202097.1">
    <property type="nucleotide sequence ID" value="NZ_CM001023.1"/>
</dbReference>
<dbReference type="PANTHER" id="PTHR43792:SF1">
    <property type="entry name" value="N-ACETYLTRANSFERASE DOMAIN-CONTAINING PROTEIN"/>
    <property type="match status" value="1"/>
</dbReference>
<organism evidence="2 3">
    <name type="scientific">Algoriphagus machipongonensis</name>
    <dbReference type="NCBI Taxonomy" id="388413"/>
    <lineage>
        <taxon>Bacteria</taxon>
        <taxon>Pseudomonadati</taxon>
        <taxon>Bacteroidota</taxon>
        <taxon>Cytophagia</taxon>
        <taxon>Cytophagales</taxon>
        <taxon>Cyclobacteriaceae</taxon>
        <taxon>Algoriphagus</taxon>
    </lineage>
</organism>
<protein>
    <submittedName>
        <fullName evidence="2">Acetyltransferase, GNAT family</fullName>
    </submittedName>
</protein>
<evidence type="ECO:0000313" key="2">
    <source>
        <dbReference type="EMBL" id="EAZ80201.2"/>
    </source>
</evidence>
<dbReference type="SUPFAM" id="SSF55729">
    <property type="entry name" value="Acyl-CoA N-acyltransferases (Nat)"/>
    <property type="match status" value="1"/>
</dbReference>
<proteinExistence type="predicted"/>
<dbReference type="STRING" id="388413.ALPR1_16269"/>